<organism evidence="3 4">
    <name type="scientific">Trypanosoma rangeli SC58</name>
    <dbReference type="NCBI Taxonomy" id="429131"/>
    <lineage>
        <taxon>Eukaryota</taxon>
        <taxon>Discoba</taxon>
        <taxon>Euglenozoa</taxon>
        <taxon>Kinetoplastea</taxon>
        <taxon>Metakinetoplastina</taxon>
        <taxon>Trypanosomatida</taxon>
        <taxon>Trypanosomatidae</taxon>
        <taxon>Trypanosoma</taxon>
        <taxon>Herpetosoma</taxon>
    </lineage>
</organism>
<proteinExistence type="predicted"/>
<evidence type="ECO:0000313" key="3">
    <source>
        <dbReference type="EMBL" id="ESL09348.1"/>
    </source>
</evidence>
<feature type="region of interest" description="Disordered" evidence="2">
    <location>
        <begin position="628"/>
        <end position="694"/>
    </location>
</feature>
<dbReference type="EMBL" id="AUPL01002931">
    <property type="protein sequence ID" value="ESL09348.1"/>
    <property type="molecule type" value="Genomic_DNA"/>
</dbReference>
<feature type="coiled-coil region" evidence="1">
    <location>
        <begin position="394"/>
        <end position="442"/>
    </location>
</feature>
<evidence type="ECO:0000256" key="1">
    <source>
        <dbReference type="SAM" id="Coils"/>
    </source>
</evidence>
<protein>
    <submittedName>
        <fullName evidence="3">Uncharacterized protein</fullName>
    </submittedName>
</protein>
<comment type="caution">
    <text evidence="3">The sequence shown here is derived from an EMBL/GenBank/DDBJ whole genome shotgun (WGS) entry which is preliminary data.</text>
</comment>
<keyword evidence="4" id="KW-1185">Reference proteome</keyword>
<name>A0A061J1Q4_TRYRA</name>
<feature type="coiled-coil region" evidence="1">
    <location>
        <begin position="538"/>
        <end position="572"/>
    </location>
</feature>
<dbReference type="Proteomes" id="UP000031737">
    <property type="component" value="Unassembled WGS sequence"/>
</dbReference>
<feature type="coiled-coil region" evidence="1">
    <location>
        <begin position="144"/>
        <end position="171"/>
    </location>
</feature>
<dbReference type="VEuPathDB" id="TriTrypDB:TRSC58_02931"/>
<evidence type="ECO:0000256" key="2">
    <source>
        <dbReference type="SAM" id="MobiDB-lite"/>
    </source>
</evidence>
<accession>A0A061J1Q4</accession>
<reference evidence="3 4" key="1">
    <citation type="submission" date="2013-07" db="EMBL/GenBank/DDBJ databases">
        <authorList>
            <person name="Stoco P.H."/>
            <person name="Wagner G."/>
            <person name="Gerber A."/>
            <person name="Zaha A."/>
            <person name="Thompson C."/>
            <person name="Bartholomeu D.C."/>
            <person name="Luckemeyer D.D."/>
            <person name="Bahia D."/>
            <person name="Loreto E."/>
            <person name="Prestes E.B."/>
            <person name="Lima F.M."/>
            <person name="Rodrigues-Luiz G."/>
            <person name="Vallejo G.A."/>
            <person name="Filho J.F."/>
            <person name="Monteiro K.M."/>
            <person name="Tyler K.M."/>
            <person name="de Almeida L.G."/>
            <person name="Ortiz M.F."/>
            <person name="Siervo M.A."/>
            <person name="de Moraes M.H."/>
            <person name="Cunha O.L."/>
            <person name="Mendonca-Neto R."/>
            <person name="Silva R."/>
            <person name="Teixeira S.M."/>
            <person name="Murta S.M."/>
            <person name="Sincero T.C."/>
            <person name="Mendes T.A."/>
            <person name="Urmenyi T.P."/>
            <person name="Silva V.G."/>
            <person name="da Rocha W.D."/>
            <person name="Andersson B."/>
            <person name="Romanha A.J."/>
            <person name="Steindel M."/>
            <person name="de Vasconcelos A.T."/>
            <person name="Grisard E.C."/>
        </authorList>
    </citation>
    <scope>NUCLEOTIDE SEQUENCE [LARGE SCALE GENOMIC DNA]</scope>
    <source>
        <strain evidence="3 4">SC58</strain>
    </source>
</reference>
<dbReference type="OrthoDB" id="245596at2759"/>
<sequence>MQRPCVSRSLCRGENAQKLHGDFAELQRRFAFLANVTSSRLEQIRLVAEGALKELHEEGELPTWSRGRNGALRELVALVERAQRDVQLASTSLSLPSWSATATPDGKVAAPLVVPGGAGSDRDDKAREDEVFRAHQLASILQERNAMKESLMNAEGMYASLQQEFSILSEEHSRLLQTLTRARAEDATAGNADAAKTTSLNMSVEVVKEAMRQLYDRRVRELEKEVMSAREEVHQMSTDSDGGTRQRAASAKQQEEGVVDSRRTLNAGRQLEDTSETLRRQNTFLRNKLVRLREELHVSRQAAIGSAEQMREGLGRLLKTITVLKQDVATKERQRADALLLQEEATQKAERLAARVTTLEEQVTQMHTGAAVLDPCLSKSSCGARRGTDVDGAVPTLTATLAAREAELQQAQRELNDCELRVSRLTRALAKAEELLHDEEAAQVKLQLTLSETQGMWEATQAQLEHMRAQETVLARLEGEVRRAVAELLHPRLLAVGDDAPAGGSNGGGEAHLGVVLQRELDSILQRLRQLEGLELQLRQRDDAVVILQDEKAELEERNQHLQQTLSNLSLLFHAIPQTPLEVEELVLERDVLLVALQRCEELAVVPNVKETCRSVELRKMELAARQTVRQRSLQSRPQLQQRTANSSTSSLPEAAKASATPRRGESDARSSCRSPSIIIEEQGENEEKVRARD</sequence>
<feature type="region of interest" description="Disordered" evidence="2">
    <location>
        <begin position="231"/>
        <end position="260"/>
    </location>
</feature>
<evidence type="ECO:0000313" key="4">
    <source>
        <dbReference type="Proteomes" id="UP000031737"/>
    </source>
</evidence>
<feature type="compositionally biased region" description="Low complexity" evidence="2">
    <location>
        <begin position="630"/>
        <end position="643"/>
    </location>
</feature>
<dbReference type="AlphaFoldDB" id="A0A061J1Q4"/>
<gene>
    <name evidence="3" type="ORF">TRSC58_02931</name>
</gene>
<keyword evidence="1" id="KW-0175">Coiled coil</keyword>